<dbReference type="RefSeq" id="WP_220161148.1">
    <property type="nucleotide sequence ID" value="NZ_CP080507.1"/>
</dbReference>
<evidence type="ECO:0000313" key="2">
    <source>
        <dbReference type="Proteomes" id="UP000825051"/>
    </source>
</evidence>
<organism evidence="1 2">
    <name type="scientific">Horticoccus luteus</name>
    <dbReference type="NCBI Taxonomy" id="2862869"/>
    <lineage>
        <taxon>Bacteria</taxon>
        <taxon>Pseudomonadati</taxon>
        <taxon>Verrucomicrobiota</taxon>
        <taxon>Opitutia</taxon>
        <taxon>Opitutales</taxon>
        <taxon>Opitutaceae</taxon>
        <taxon>Horticoccus</taxon>
    </lineage>
</organism>
<dbReference type="KEGG" id="ole:K0B96_12075"/>
<reference evidence="1" key="1">
    <citation type="submission" date="2021-08" db="EMBL/GenBank/DDBJ databases">
        <title>Genome of a novel bacterium of the phylum Verrucomicrobia, Oleiharenicola sp. KSB-15.</title>
        <authorList>
            <person name="Chung J.-H."/>
            <person name="Ahn J.-H."/>
            <person name="Yoon Y."/>
            <person name="Kim D.-Y."/>
            <person name="An S.-H."/>
            <person name="Park I."/>
            <person name="Yeon J."/>
        </authorList>
    </citation>
    <scope>NUCLEOTIDE SEQUENCE</scope>
    <source>
        <strain evidence="1">KSB-15</strain>
    </source>
</reference>
<sequence length="469" mass="52300">MVSPAASETKGASAPATFDWPLAHEAEALVTRWIEAFLRGNAVARRLAERMRDETGTEFYEWVDHVTVAPEHVAELSAAGFAEERVEAPTDVAVWWHPRAMMPRVVVRAGGSRDGGPVELAVRPERLVDFVAKHAAGAAIEGAWGARLRRAVIADEAGTRLSAVERLGYRGFVVREPTADFVAGALRAGELWRTRPRDFAEDAGGVAQAFARLDEVLRHVDRDAACELFFAEERRFWEERNRAARVQKRRQDALGLGWGNHDHHTFRCSRAHFADLIAFLLRLGFEKRERYYAGAEAGWGAQILEQRVTGIVVFADVDLMPEETAVDFSTHRLPPASRLGTVGLWCGLHGDSFLAAGMHHLEARFDFARLREQLATEGVGTMKPFSDFDFLKQAFTEGERWRVAPERIERLRRDGLISAEQAATFRRDGAIGSHLENLQRKGGFKGFNQKSVSVIIEATDPRRTAAHST</sequence>
<name>A0A8F9TRU4_9BACT</name>
<dbReference type="EMBL" id="CP080507">
    <property type="protein sequence ID" value="QYM78044.1"/>
    <property type="molecule type" value="Genomic_DNA"/>
</dbReference>
<gene>
    <name evidence="1" type="ORF">K0B96_12075</name>
</gene>
<protein>
    <submittedName>
        <fullName evidence="1">Uncharacterized protein</fullName>
    </submittedName>
</protein>
<evidence type="ECO:0000313" key="1">
    <source>
        <dbReference type="EMBL" id="QYM78044.1"/>
    </source>
</evidence>
<keyword evidence="2" id="KW-1185">Reference proteome</keyword>
<dbReference type="Proteomes" id="UP000825051">
    <property type="component" value="Chromosome"/>
</dbReference>
<dbReference type="AlphaFoldDB" id="A0A8F9TRU4"/>
<proteinExistence type="predicted"/>
<accession>A0A8F9TRU4</accession>